<name>B8LRQ4_PICSI</name>
<organism evidence="1">
    <name type="scientific">Picea sitchensis</name>
    <name type="common">Sitka spruce</name>
    <name type="synonym">Pinus sitchensis</name>
    <dbReference type="NCBI Taxonomy" id="3332"/>
    <lineage>
        <taxon>Eukaryota</taxon>
        <taxon>Viridiplantae</taxon>
        <taxon>Streptophyta</taxon>
        <taxon>Embryophyta</taxon>
        <taxon>Tracheophyta</taxon>
        <taxon>Spermatophyta</taxon>
        <taxon>Pinopsida</taxon>
        <taxon>Pinidae</taxon>
        <taxon>Conifers I</taxon>
        <taxon>Pinales</taxon>
        <taxon>Pinaceae</taxon>
        <taxon>Picea</taxon>
    </lineage>
</organism>
<dbReference type="OMA" id="FRHDEHE"/>
<dbReference type="AlphaFoldDB" id="B8LRQ4"/>
<protein>
    <submittedName>
        <fullName evidence="1">Uncharacterized protein</fullName>
    </submittedName>
</protein>
<dbReference type="EMBL" id="EF678589">
    <property type="protein sequence ID" value="ABR18334.1"/>
    <property type="molecule type" value="mRNA"/>
</dbReference>
<sequence length="489" mass="54504">MSVEAWEGMQRQGQDIAERFSSFAQSFSCLLQSHMGNPEYDNKSEEQGIPRWPWPWQAKRQGKSFDRVRLRKRRTVAGSTRESGGPPVLELGKRLGQVGADVGACVGGIVQNVVQNFPRPFQHDDDKAVIQRPVSNSTPGHMEREEDNKAESWVGHIGRVLKGYGPRRQSCEPREDQNEFDDIPDEDAFTFQSKPPNHFHKRQGSVTVSTIYDSRTQDIRSSIVARGDLWRAEASHGGSSSGNAGAPPFLLQLGPILFVRDTTLLLPVHLSKQHFLWYGFDRKNGLHSLCPAVWSKHRRWLYTSVICLNPLACSFMDLQFPHGQLTYVAGEGVNSSAFFLAFGGLLQVQHRYPGETKLSFTCKNRWGTRMTPTVQWPDKSFSVGMVQPLAWQRSGLMVQPTIQLSVTPTFGGRNAGWKAELIQSVKDKLSIACGCAFTVHPTAFASLSLGRSKWNGHSGSSGVDLRVECPLENMGRASFTIQLNSGLEF</sequence>
<evidence type="ECO:0000313" key="1">
    <source>
        <dbReference type="EMBL" id="ABR18334.1"/>
    </source>
</evidence>
<proteinExistence type="evidence at transcript level"/>
<dbReference type="PANTHER" id="PTHR34541:SF2">
    <property type="entry name" value="OS01G0729900 PROTEIN"/>
    <property type="match status" value="1"/>
</dbReference>
<reference evidence="1" key="1">
    <citation type="submission" date="2007-06" db="EMBL/GenBank/DDBJ databases">
        <title>Full length cDNA sequences from Sitka Spruce (Picea sitchensis).</title>
        <authorList>
            <person name="Ralph S.G."/>
            <person name="Chun H.E."/>
            <person name="Liao N."/>
            <person name="Ali J."/>
            <person name="Reid K."/>
            <person name="Kolosova N."/>
            <person name="Cooper N."/>
            <person name="Cullis C."/>
            <person name="Jancsik S."/>
            <person name="Moore R."/>
            <person name="Mayo M."/>
            <person name="Wagner S."/>
            <person name="Holt R.A."/>
            <person name="Jones S.J.M."/>
            <person name="Marra M.A."/>
            <person name="Ritland C.E."/>
            <person name="Ritland K."/>
            <person name="Bohlmann J."/>
        </authorList>
    </citation>
    <scope>NUCLEOTIDE SEQUENCE</scope>
    <source>
        <tissue evidence="1">Bark</tissue>
    </source>
</reference>
<accession>B8LRQ4</accession>
<dbReference type="PANTHER" id="PTHR34541">
    <property type="entry name" value="OS01G0729900 PROTEIN"/>
    <property type="match status" value="1"/>
</dbReference>